<dbReference type="Pfam" id="PF06782">
    <property type="entry name" value="UPF0236"/>
    <property type="match status" value="1"/>
</dbReference>
<dbReference type="EMBL" id="JAMOGB010000012">
    <property type="protein sequence ID" value="MDO0878388.1"/>
    <property type="molecule type" value="Genomic_DNA"/>
</dbReference>
<sequence length="118" mass="13400">MTDPLYFQAAEALKKIVGYAVMSHEMIRQLVLQATVETHRPMGSAEGTMHVFAKRVKAGRSWYEEGIRTFLHVMVAVKDGLTIQTWRGEVVVEEERDRAIYTREKGSQECRNSGVGSR</sequence>
<reference evidence="2" key="1">
    <citation type="submission" date="2022-05" db="EMBL/GenBank/DDBJ databases">
        <title>Genome-based reclassification of Anoxybacillus salavatliensis Cihan et al. as a later heterotypic synonym of Anoxybacillus gonensis Belduz et al. 2003.</title>
        <authorList>
            <person name="Inan Bektas K."/>
            <person name="Guler H.I."/>
            <person name="Belduz A.O."/>
            <person name="Canakci S."/>
        </authorList>
    </citation>
    <scope>NUCLEOTIDE SEQUENCE</scope>
    <source>
        <strain evidence="2">NCIMB 13933</strain>
    </source>
</reference>
<comment type="similarity">
    <text evidence="1">Belongs to the UPF0236 family.</text>
</comment>
<dbReference type="RefSeq" id="WP_240485049.1">
    <property type="nucleotide sequence ID" value="NZ_CP012152.1"/>
</dbReference>
<dbReference type="InterPro" id="IPR009620">
    <property type="entry name" value="UPF0236"/>
</dbReference>
<evidence type="ECO:0000313" key="2">
    <source>
        <dbReference type="EMBL" id="MDO0878388.1"/>
    </source>
</evidence>
<accession>A0AAW7TL35</accession>
<evidence type="ECO:0000313" key="3">
    <source>
        <dbReference type="Proteomes" id="UP001176117"/>
    </source>
</evidence>
<comment type="caution">
    <text evidence="2">The sequence shown here is derived from an EMBL/GenBank/DDBJ whole genome shotgun (WGS) entry which is preliminary data.</text>
</comment>
<gene>
    <name evidence="2" type="ORF">NBU54_11975</name>
</gene>
<protein>
    <submittedName>
        <fullName evidence="2">UPF0236 family protein</fullName>
    </submittedName>
</protein>
<proteinExistence type="inferred from homology"/>
<dbReference type="AlphaFoldDB" id="A0AAW7TL35"/>
<evidence type="ECO:0000256" key="1">
    <source>
        <dbReference type="ARBA" id="ARBA00006539"/>
    </source>
</evidence>
<name>A0AAW7TL35_9BACL</name>
<keyword evidence="3" id="KW-1185">Reference proteome</keyword>
<dbReference type="Proteomes" id="UP001176117">
    <property type="component" value="Unassembled WGS sequence"/>
</dbReference>
<organism evidence="2 3">
    <name type="scientific">Anoxybacillus gonensis</name>
    <dbReference type="NCBI Taxonomy" id="198467"/>
    <lineage>
        <taxon>Bacteria</taxon>
        <taxon>Bacillati</taxon>
        <taxon>Bacillota</taxon>
        <taxon>Bacilli</taxon>
        <taxon>Bacillales</taxon>
        <taxon>Anoxybacillaceae</taxon>
        <taxon>Anoxybacillus</taxon>
    </lineage>
</organism>